<dbReference type="PANTHER" id="PTHR11022:SF74">
    <property type="entry name" value="PEPTIDOGLYCAN-RECOGNITION PROTEIN SA"/>
    <property type="match status" value="1"/>
</dbReference>
<dbReference type="InterPro" id="IPR006619">
    <property type="entry name" value="PGRP_domain_met/bac"/>
</dbReference>
<organism evidence="5">
    <name type="scientific">Nephotettix cincticeps</name>
    <name type="common">Green rice leafhopper</name>
    <name type="synonym">Selenocephalus cincticeps</name>
    <dbReference type="NCBI Taxonomy" id="94400"/>
    <lineage>
        <taxon>Eukaryota</taxon>
        <taxon>Metazoa</taxon>
        <taxon>Ecdysozoa</taxon>
        <taxon>Arthropoda</taxon>
        <taxon>Hexapoda</taxon>
        <taxon>Insecta</taxon>
        <taxon>Pterygota</taxon>
        <taxon>Neoptera</taxon>
        <taxon>Paraneoptera</taxon>
        <taxon>Hemiptera</taxon>
        <taxon>Auchenorrhyncha</taxon>
        <taxon>Membracoidea</taxon>
        <taxon>Cicadellidae</taxon>
        <taxon>Deltocephalinae</taxon>
        <taxon>Chiasmini</taxon>
        <taxon>Nephotettix</taxon>
    </lineage>
</organism>
<dbReference type="SUPFAM" id="SSF55846">
    <property type="entry name" value="N-acetylmuramoyl-L-alanine amidase-like"/>
    <property type="match status" value="1"/>
</dbReference>
<proteinExistence type="evidence at transcript level"/>
<keyword evidence="3" id="KW-0391">Immunity</keyword>
<accession>A0A5H2WVI9</accession>
<dbReference type="InterPro" id="IPR036505">
    <property type="entry name" value="Amidase/PGRP_sf"/>
</dbReference>
<dbReference type="SMART" id="SM00701">
    <property type="entry name" value="PGRP"/>
    <property type="match status" value="1"/>
</dbReference>
<reference evidence="5" key="1">
    <citation type="submission" date="2019-05" db="EMBL/GenBank/DDBJ databases">
        <title>A large number of peptidoglycan recognition protein genes expressed in the bacteriome of the green rice leafhopper Nephotettix cincticeps (Hemiptera, Cicadellidae).</title>
        <authorList>
            <person name="Tomizawa M."/>
            <person name="Nakamura Y."/>
            <person name="Suetsugu Y."/>
            <person name="Noda H."/>
        </authorList>
    </citation>
    <scope>NUCLEOTIDE SEQUENCE</scope>
</reference>
<evidence type="ECO:0000256" key="3">
    <source>
        <dbReference type="ARBA" id="ARBA00022859"/>
    </source>
</evidence>
<dbReference type="Pfam" id="PF01510">
    <property type="entry name" value="Amidase_2"/>
    <property type="match status" value="1"/>
</dbReference>
<dbReference type="GO" id="GO:0008745">
    <property type="term" value="F:N-acetylmuramoyl-L-alanine amidase activity"/>
    <property type="evidence" value="ECO:0007669"/>
    <property type="project" value="InterPro"/>
</dbReference>
<dbReference type="Gene3D" id="3.40.80.10">
    <property type="entry name" value="Peptidoglycan recognition protein-like"/>
    <property type="match status" value="1"/>
</dbReference>
<dbReference type="InterPro" id="IPR002502">
    <property type="entry name" value="Amidase_domain"/>
</dbReference>
<feature type="domain" description="Peptidoglycan recognition protein family" evidence="4">
    <location>
        <begin position="19"/>
        <end position="159"/>
    </location>
</feature>
<gene>
    <name evidence="5" type="primary">PGRP2</name>
</gene>
<name>A0A5H2WVI9_NEPCI</name>
<dbReference type="GO" id="GO:0009253">
    <property type="term" value="P:peptidoglycan catabolic process"/>
    <property type="evidence" value="ECO:0007669"/>
    <property type="project" value="InterPro"/>
</dbReference>
<evidence type="ECO:0000256" key="2">
    <source>
        <dbReference type="ARBA" id="ARBA00022588"/>
    </source>
</evidence>
<dbReference type="InterPro" id="IPR015510">
    <property type="entry name" value="PGRP"/>
</dbReference>
<dbReference type="AlphaFoldDB" id="A0A5H2WVI9"/>
<comment type="similarity">
    <text evidence="1">Belongs to the N-acetylmuramoyl-L-alanine amidase 2 family.</text>
</comment>
<dbReference type="GO" id="GO:0045087">
    <property type="term" value="P:innate immune response"/>
    <property type="evidence" value="ECO:0007669"/>
    <property type="project" value="UniProtKB-KW"/>
</dbReference>
<keyword evidence="2" id="KW-0399">Innate immunity</keyword>
<protein>
    <submittedName>
        <fullName evidence="5">Peptidoglycan recognition protein 2</fullName>
    </submittedName>
</protein>
<evidence type="ECO:0000313" key="5">
    <source>
        <dbReference type="EMBL" id="BBK26501.1"/>
    </source>
</evidence>
<sequence length="162" mass="18310">MVGLTRSQGPGSASEDPQMFVVTRKQWNAHPPGKKTRDLSLPVANIRFTHTGTSPCGTFDECKKTLKKIQFEHMDTLGHNDICHNFMIGGQGWVFEGRGWSHEPDMPSMYSEGNSQSLQIAYIGDFEDEAPPPELLKAAMEIVVYITRKRMIFHFFKGIHLN</sequence>
<dbReference type="EMBL" id="LC484295">
    <property type="protein sequence ID" value="BBK26501.1"/>
    <property type="molecule type" value="mRNA"/>
</dbReference>
<dbReference type="CDD" id="cd06583">
    <property type="entry name" value="PGRP"/>
    <property type="match status" value="1"/>
</dbReference>
<dbReference type="PANTHER" id="PTHR11022">
    <property type="entry name" value="PEPTIDOGLYCAN RECOGNITION PROTEIN"/>
    <property type="match status" value="1"/>
</dbReference>
<dbReference type="GO" id="GO:0008270">
    <property type="term" value="F:zinc ion binding"/>
    <property type="evidence" value="ECO:0007669"/>
    <property type="project" value="InterPro"/>
</dbReference>
<evidence type="ECO:0000259" key="4">
    <source>
        <dbReference type="SMART" id="SM00701"/>
    </source>
</evidence>
<evidence type="ECO:0000256" key="1">
    <source>
        <dbReference type="ARBA" id="ARBA00007553"/>
    </source>
</evidence>